<comment type="caution">
    <text evidence="1">The sequence shown here is derived from an EMBL/GenBank/DDBJ whole genome shotgun (WGS) entry which is preliminary data.</text>
</comment>
<proteinExistence type="predicted"/>
<sequence>MMVVVVVVVVVVEEVGDMQKISISRHREITTITSIALPKVQRWTKETKEEDVEDFPFHKMSSGRQFISSKKSMKILQH</sequence>
<evidence type="ECO:0000313" key="1">
    <source>
        <dbReference type="EMBL" id="MPC28441.1"/>
    </source>
</evidence>
<name>A0A5B7E352_PORTR</name>
<protein>
    <submittedName>
        <fullName evidence="1">Uncharacterized protein</fullName>
    </submittedName>
</protein>
<gene>
    <name evidence="1" type="ORF">E2C01_021647</name>
</gene>
<dbReference type="EMBL" id="VSRR010001912">
    <property type="protein sequence ID" value="MPC28441.1"/>
    <property type="molecule type" value="Genomic_DNA"/>
</dbReference>
<dbReference type="Proteomes" id="UP000324222">
    <property type="component" value="Unassembled WGS sequence"/>
</dbReference>
<organism evidence="1 2">
    <name type="scientific">Portunus trituberculatus</name>
    <name type="common">Swimming crab</name>
    <name type="synonym">Neptunus trituberculatus</name>
    <dbReference type="NCBI Taxonomy" id="210409"/>
    <lineage>
        <taxon>Eukaryota</taxon>
        <taxon>Metazoa</taxon>
        <taxon>Ecdysozoa</taxon>
        <taxon>Arthropoda</taxon>
        <taxon>Crustacea</taxon>
        <taxon>Multicrustacea</taxon>
        <taxon>Malacostraca</taxon>
        <taxon>Eumalacostraca</taxon>
        <taxon>Eucarida</taxon>
        <taxon>Decapoda</taxon>
        <taxon>Pleocyemata</taxon>
        <taxon>Brachyura</taxon>
        <taxon>Eubrachyura</taxon>
        <taxon>Portunoidea</taxon>
        <taxon>Portunidae</taxon>
        <taxon>Portuninae</taxon>
        <taxon>Portunus</taxon>
    </lineage>
</organism>
<evidence type="ECO:0000313" key="2">
    <source>
        <dbReference type="Proteomes" id="UP000324222"/>
    </source>
</evidence>
<dbReference type="AlphaFoldDB" id="A0A5B7E352"/>
<keyword evidence="2" id="KW-1185">Reference proteome</keyword>
<reference evidence="1 2" key="1">
    <citation type="submission" date="2019-05" db="EMBL/GenBank/DDBJ databases">
        <title>Another draft genome of Portunus trituberculatus and its Hox gene families provides insights of decapod evolution.</title>
        <authorList>
            <person name="Jeong J.-H."/>
            <person name="Song I."/>
            <person name="Kim S."/>
            <person name="Choi T."/>
            <person name="Kim D."/>
            <person name="Ryu S."/>
            <person name="Kim W."/>
        </authorList>
    </citation>
    <scope>NUCLEOTIDE SEQUENCE [LARGE SCALE GENOMIC DNA]</scope>
    <source>
        <tissue evidence="1">Muscle</tissue>
    </source>
</reference>
<accession>A0A5B7E352</accession>